<feature type="region of interest" description="Disordered" evidence="1">
    <location>
        <begin position="67"/>
        <end position="89"/>
    </location>
</feature>
<protein>
    <submittedName>
        <fullName evidence="2">Expansin-A10-like</fullName>
    </submittedName>
</protein>
<sequence>MNASAPPPPPPPPIYAPLPFSILTTHTLSLSQVSTLSLPQRKQQESNHVLSDRLLLPRRLLAVASKCARPRPRGRRRRRRRVVRRPRHLLRGRRRLGHDGRRVRLREPVQPGVRDQHRGAEHGAVQRRAELRVLLRDPVRRGPQVVRRGLLRRRHRHQLLPAQQCAPQQRRRLVQPSPAALRPLPARLPAHCSVQGRHCPRCFQKGGVQEEGRDQVHNQRPLVLQPRPGEQRGRRGGRARRVGEGLADGVAGHVQELGPELAEQRLPQRPGPLLQGHHQRRQDRALQQRRPRRLVLRPDLLRSSVLALL</sequence>
<feature type="region of interest" description="Disordered" evidence="1">
    <location>
        <begin position="210"/>
        <end position="241"/>
    </location>
</feature>
<organism evidence="2 3">
    <name type="scientific">Iris pallida</name>
    <name type="common">Sweet iris</name>
    <dbReference type="NCBI Taxonomy" id="29817"/>
    <lineage>
        <taxon>Eukaryota</taxon>
        <taxon>Viridiplantae</taxon>
        <taxon>Streptophyta</taxon>
        <taxon>Embryophyta</taxon>
        <taxon>Tracheophyta</taxon>
        <taxon>Spermatophyta</taxon>
        <taxon>Magnoliopsida</taxon>
        <taxon>Liliopsida</taxon>
        <taxon>Asparagales</taxon>
        <taxon>Iridaceae</taxon>
        <taxon>Iridoideae</taxon>
        <taxon>Irideae</taxon>
        <taxon>Iris</taxon>
    </lineage>
</organism>
<dbReference type="AlphaFoldDB" id="A0AAX6F6L8"/>
<accession>A0AAX6F6L8</accession>
<feature type="compositionally biased region" description="Basic residues" evidence="1">
    <location>
        <begin position="277"/>
        <end position="290"/>
    </location>
</feature>
<comment type="caution">
    <text evidence="2">The sequence shown here is derived from an EMBL/GenBank/DDBJ whole genome shotgun (WGS) entry which is preliminary data.</text>
</comment>
<gene>
    <name evidence="2" type="ORF">M6B38_150885</name>
</gene>
<reference evidence="2" key="2">
    <citation type="submission" date="2023-04" db="EMBL/GenBank/DDBJ databases">
        <authorList>
            <person name="Bruccoleri R.E."/>
            <person name="Oakeley E.J."/>
            <person name="Faust A.-M."/>
            <person name="Dessus-Babus S."/>
            <person name="Altorfer M."/>
            <person name="Burckhardt D."/>
            <person name="Oertli M."/>
            <person name="Naumann U."/>
            <person name="Petersen F."/>
            <person name="Wong J."/>
        </authorList>
    </citation>
    <scope>NUCLEOTIDE SEQUENCE</scope>
    <source>
        <strain evidence="2">GSM-AAB239-AS_SAM_17_03QT</strain>
        <tissue evidence="2">Leaf</tissue>
    </source>
</reference>
<evidence type="ECO:0000313" key="2">
    <source>
        <dbReference type="EMBL" id="KAJ6811823.1"/>
    </source>
</evidence>
<keyword evidence="3" id="KW-1185">Reference proteome</keyword>
<reference evidence="2" key="1">
    <citation type="journal article" date="2023" name="GigaByte">
        <title>Genome assembly of the bearded iris, Iris pallida Lam.</title>
        <authorList>
            <person name="Bruccoleri R.E."/>
            <person name="Oakeley E.J."/>
            <person name="Faust A.M.E."/>
            <person name="Altorfer M."/>
            <person name="Dessus-Babus S."/>
            <person name="Burckhardt D."/>
            <person name="Oertli M."/>
            <person name="Naumann U."/>
            <person name="Petersen F."/>
            <person name="Wong J."/>
        </authorList>
    </citation>
    <scope>NUCLEOTIDE SEQUENCE</scope>
    <source>
        <strain evidence="2">GSM-AAB239-AS_SAM_17_03QT</strain>
    </source>
</reference>
<feature type="region of interest" description="Disordered" evidence="1">
    <location>
        <begin position="267"/>
        <end position="290"/>
    </location>
</feature>
<name>A0AAX6F6L8_IRIPA</name>
<evidence type="ECO:0000313" key="3">
    <source>
        <dbReference type="Proteomes" id="UP001140949"/>
    </source>
</evidence>
<dbReference type="Proteomes" id="UP001140949">
    <property type="component" value="Unassembled WGS sequence"/>
</dbReference>
<dbReference type="EMBL" id="JANAVB010031417">
    <property type="protein sequence ID" value="KAJ6811823.1"/>
    <property type="molecule type" value="Genomic_DNA"/>
</dbReference>
<proteinExistence type="predicted"/>
<evidence type="ECO:0000256" key="1">
    <source>
        <dbReference type="SAM" id="MobiDB-lite"/>
    </source>
</evidence>
<feature type="compositionally biased region" description="Basic residues" evidence="1">
    <location>
        <begin position="68"/>
        <end position="89"/>
    </location>
</feature>